<dbReference type="Ensembl" id="ENST00000642841">
    <property type="protein sequence ID" value="ENSP00000494177"/>
    <property type="gene ID" value="ENSG00000285133"/>
</dbReference>
<dbReference type="GO" id="GO:0010467">
    <property type="term" value="P:gene expression"/>
    <property type="evidence" value="ECO:0007669"/>
    <property type="project" value="Ensembl"/>
</dbReference>
<dbReference type="AlphaFoldDB" id="A0A2R8YD15"/>
<reference evidence="2" key="2">
    <citation type="journal article" date="2004" name="Nature">
        <title>Finishing the euchromatic sequence of the human genome.</title>
        <authorList>
            <consortium name="International Human Genome Sequencing Consortium"/>
        </authorList>
    </citation>
    <scope>NUCLEOTIDE SEQUENCE [LARGE SCALE GENOMIC DNA]</scope>
</reference>
<dbReference type="GeneTree" id="ENSGT01150000287519"/>
<dbReference type="GO" id="GO:0009611">
    <property type="term" value="P:response to wounding"/>
    <property type="evidence" value="ECO:0007669"/>
    <property type="project" value="Ensembl"/>
</dbReference>
<protein>
    <submittedName>
        <fullName evidence="1">Uncharacterized protein</fullName>
    </submittedName>
</protein>
<dbReference type="GO" id="GO:0002086">
    <property type="term" value="P:diaphragm contraction"/>
    <property type="evidence" value="ECO:0007669"/>
    <property type="project" value="Ensembl"/>
</dbReference>
<name>A0A2R8YD15_HUMAN</name>
<sequence length="34" mass="4284">MLKMSGWQRQSQNQSWNLRRECSRRKCIFIHHHT</sequence>
<dbReference type="GO" id="GO:1904738">
    <property type="term" value="P:vascular associated smooth muscle cell migration"/>
    <property type="evidence" value="ECO:0007669"/>
    <property type="project" value="Ensembl"/>
</dbReference>
<dbReference type="InParanoid" id="A0A2R8YD15"/>
<dbReference type="GO" id="GO:0036119">
    <property type="term" value="P:response to platelet-derived growth factor"/>
    <property type="evidence" value="ECO:0007669"/>
    <property type="project" value="Ensembl"/>
</dbReference>
<dbReference type="GO" id="GO:0070509">
    <property type="term" value="P:calcium ion import"/>
    <property type="evidence" value="ECO:0007669"/>
    <property type="project" value="Ensembl"/>
</dbReference>
<dbReference type="GO" id="GO:0045599">
    <property type="term" value="P:negative regulation of fat cell differentiation"/>
    <property type="evidence" value="ECO:0007669"/>
    <property type="project" value="Ensembl"/>
</dbReference>
<evidence type="ECO:0000313" key="2">
    <source>
        <dbReference type="Proteomes" id="UP000005640"/>
    </source>
</evidence>
<dbReference type="Bgee" id="ENSG00000285133">
    <property type="expression patterns" value="Expressed in monocyte and 35 other cell types or tissues"/>
</dbReference>
<organism evidence="1 2">
    <name type="scientific">Homo sapiens</name>
    <name type="common">Human</name>
    <dbReference type="NCBI Taxonomy" id="9606"/>
    <lineage>
        <taxon>Eukaryota</taxon>
        <taxon>Metazoa</taxon>
        <taxon>Chordata</taxon>
        <taxon>Craniata</taxon>
        <taxon>Vertebrata</taxon>
        <taxon>Euteleostomi</taxon>
        <taxon>Mammalia</taxon>
        <taxon>Eutheria</taxon>
        <taxon>Euarchontoglires</taxon>
        <taxon>Primates</taxon>
        <taxon>Haplorrhini</taxon>
        <taxon>Catarrhini</taxon>
        <taxon>Hominidae</taxon>
        <taxon>Homo</taxon>
    </lineage>
</organism>
<dbReference type="EMBL" id="AC022506">
    <property type="status" value="NOT_ANNOTATED_CDS"/>
    <property type="molecule type" value="Genomic_DNA"/>
</dbReference>
<dbReference type="GO" id="GO:1990874">
    <property type="term" value="P:vascular associated smooth muscle cell proliferation"/>
    <property type="evidence" value="ECO:0007669"/>
    <property type="project" value="Ensembl"/>
</dbReference>
<dbReference type="GO" id="GO:0005770">
    <property type="term" value="C:late endosome"/>
    <property type="evidence" value="ECO:0007669"/>
    <property type="project" value="Ensembl"/>
</dbReference>
<reference evidence="1 2" key="3">
    <citation type="journal article" date="2006" name="Nature">
        <title>The finished DNA sequence of human chromosome 12.</title>
        <authorList>
            <consortium name="Baylor College of Medicine Human Genome Sequencing Center Sequence Production Team"/>
            <person name="Scherer S.E."/>
            <person name="Muzny D.M."/>
            <person name="Buhay C.J."/>
            <person name="Chen R."/>
            <person name="Cree A."/>
            <person name="Ding Y."/>
            <person name="Dugan-Rocha S."/>
            <person name="Gill R."/>
            <person name="Gunaratne P."/>
            <person name="Harris R.A."/>
            <person name="Hawes A.C."/>
            <person name="Hernandez J."/>
            <person name="Hodgson A.V."/>
            <person name="Hume J."/>
            <person name="Jackson A."/>
            <person name="Khan Z.M."/>
            <person name="Kovar-Smith C."/>
            <person name="Lewis L.R."/>
            <person name="Lozado R.J."/>
            <person name="Metzker M.L."/>
            <person name="Milosavljevic A."/>
            <person name="Miner G.R."/>
            <person name="Montgomery K.T."/>
            <person name="Morgan M.B."/>
            <person name="Nazareth L.V."/>
            <person name="Scott G."/>
            <person name="Sodergren E."/>
            <person name="Song X.Z."/>
            <person name="Steffen D."/>
            <person name="Lovering R.C."/>
            <person name="Wheeler D.A."/>
            <person name="Worley K.C."/>
            <person name="Yuan Y."/>
            <person name="Zhang Z."/>
            <person name="Adams C.Q."/>
            <person name="Ansari-Lari M.A."/>
            <person name="Ayele M."/>
            <person name="Brown M.J."/>
            <person name="Chen G."/>
            <person name="Chen Z."/>
            <person name="Clerc-Blankenburg K.P."/>
            <person name="Davis C."/>
            <person name="Delgado O."/>
            <person name="Dinh H.H."/>
            <person name="Draper H."/>
            <person name="Gonzalez-Garay M.L."/>
            <person name="Havlak P."/>
            <person name="Jackson L.R."/>
            <person name="Jacob L.S."/>
            <person name="Kelly S.H."/>
            <person name="Li L."/>
            <person name="Li Z."/>
            <person name="Liu J."/>
            <person name="Liu W."/>
            <person name="Lu J."/>
            <person name="Maheshwari M."/>
            <person name="Nguyen B.V."/>
            <person name="Okwuonu G.O."/>
            <person name="Pasternak S."/>
            <person name="Perez L.M."/>
            <person name="Plopper F.J."/>
            <person name="Santibanez J."/>
            <person name="Shen H."/>
            <person name="Tabor P.E."/>
            <person name="Verduzco D."/>
            <person name="Waldron L."/>
            <person name="Wang Q."/>
            <person name="Williams G.A."/>
            <person name="Zhang J."/>
            <person name="Zhou J."/>
            <person name="Allen C.C."/>
            <person name="Amin A.G."/>
            <person name="Anyalebechi V."/>
            <person name="Bailey M."/>
            <person name="Barbaria J.A."/>
            <person name="Bimage K.E."/>
            <person name="Bryant N.P."/>
            <person name="Burch P.E."/>
            <person name="Burkett C.E."/>
            <person name="Burrell K.L."/>
            <person name="Calderon E."/>
            <person name="Cardenas V."/>
            <person name="Carter K."/>
            <person name="Casias K."/>
            <person name="Cavazos I."/>
            <person name="Cavazos S.R."/>
            <person name="Ceasar H."/>
            <person name="Chacko J."/>
            <person name="Chan S.N."/>
            <person name="Chavez D."/>
            <person name="Christopoulos C."/>
            <person name="Chu J."/>
            <person name="Cockrell R."/>
            <person name="Cox C.D."/>
            <person name="Dang M."/>
            <person name="Dathorne S.R."/>
            <person name="David R."/>
            <person name="Davis C.M."/>
            <person name="Davy-Carroll L."/>
            <person name="Deshazo D.R."/>
            <person name="Donlin J.E."/>
            <person name="D'Souza L."/>
            <person name="Eaves K.A."/>
            <person name="Egan A."/>
            <person name="Emery-Cohen A.J."/>
            <person name="Escotto M."/>
            <person name="Flagg N."/>
            <person name="Forbes L.D."/>
            <person name="Gabisi A.M."/>
            <person name="Garza M."/>
            <person name="Hamilton C."/>
            <person name="Henderson N."/>
            <person name="Hernandez O."/>
            <person name="Hines S."/>
            <person name="Hogues M.E."/>
            <person name="Huang M."/>
            <person name="Idlebird D.G."/>
            <person name="Johnson R."/>
            <person name="Jolivet A."/>
            <person name="Jones S."/>
            <person name="Kagan R."/>
            <person name="King L.M."/>
            <person name="Leal B."/>
            <person name="Lebow H."/>
            <person name="Lee S."/>
            <person name="LeVan J.M."/>
            <person name="Lewis L.C."/>
            <person name="London P."/>
            <person name="Lorensuhewa L.M."/>
            <person name="Loulseged H."/>
            <person name="Lovett D.A."/>
            <person name="Lucier A."/>
            <person name="Lucier R.L."/>
            <person name="Ma J."/>
            <person name="Madu R.C."/>
            <person name="Mapua P."/>
            <person name="Martindale A.D."/>
            <person name="Martinez E."/>
            <person name="Massey E."/>
            <person name="Mawhiney S."/>
            <person name="Meador M.G."/>
            <person name="Mendez S."/>
            <person name="Mercado C."/>
            <person name="Mercado I.C."/>
            <person name="Merritt C.E."/>
            <person name="Miner Z.L."/>
            <person name="Minja E."/>
            <person name="Mitchell T."/>
            <person name="Mohabbat F."/>
            <person name="Mohabbat K."/>
            <person name="Montgomery B."/>
            <person name="Moore N."/>
            <person name="Morris S."/>
            <person name="Munidasa M."/>
            <person name="Ngo R.N."/>
            <person name="Nguyen N.B."/>
            <person name="Nickerson E."/>
            <person name="Nwaokelemeh O.O."/>
            <person name="Nwokenkwo S."/>
            <person name="Obregon M."/>
            <person name="Oguh M."/>
            <person name="Oragunye N."/>
            <person name="Oviedo R.J."/>
            <person name="Parish B.J."/>
            <person name="Parker D.N."/>
            <person name="Parrish J."/>
            <person name="Parks K.L."/>
            <person name="Paul H.A."/>
            <person name="Payton B.A."/>
            <person name="Perez A."/>
            <person name="Perrin W."/>
            <person name="Pickens A."/>
            <person name="Primus E.L."/>
            <person name="Pu L.L."/>
            <person name="Puazo M."/>
            <person name="Quiles M.M."/>
            <person name="Quiroz J.B."/>
            <person name="Rabata D."/>
            <person name="Reeves K."/>
            <person name="Ruiz S.J."/>
            <person name="Shao H."/>
            <person name="Sisson I."/>
            <person name="Sonaike T."/>
            <person name="Sorelle R.P."/>
            <person name="Sutton A.E."/>
            <person name="Svatek A.F."/>
            <person name="Svetz L.A."/>
            <person name="Tamerisa K.S."/>
            <person name="Taylor T.R."/>
            <person name="Teague B."/>
            <person name="Thomas N."/>
            <person name="Thorn R.D."/>
            <person name="Trejos Z.Y."/>
            <person name="Trevino B.K."/>
            <person name="Ukegbu O.N."/>
            <person name="Urban J.B."/>
            <person name="Vasquez L.I."/>
            <person name="Vera V.A."/>
            <person name="Villasana D.M."/>
            <person name="Wang L."/>
            <person name="Ward-Moore S."/>
            <person name="Warren J.T."/>
            <person name="Wei X."/>
            <person name="White F."/>
            <person name="Williamson A.L."/>
            <person name="Wleczyk R."/>
            <person name="Wooden H.S."/>
            <person name="Wooden S.H."/>
            <person name="Yen J."/>
            <person name="Yoon L."/>
            <person name="Yoon V."/>
            <person name="Zorrilla S.E."/>
            <person name="Nelson D."/>
            <person name="Kucherlapati R."/>
            <person name="Weinstock G."/>
            <person name="Gibbs R.A."/>
            <person name="null."/>
        </authorList>
    </citation>
    <scope>NUCLEOTIDE SEQUENCE [LARGE SCALE GENOMIC DNA]</scope>
</reference>
<dbReference type="GeneID" id="128125814"/>
<dbReference type="GO" id="GO:0061771">
    <property type="term" value="P:response to caloric restriction"/>
    <property type="evidence" value="ECO:0007669"/>
    <property type="project" value="Ensembl"/>
</dbReference>
<dbReference type="Antibodypedia" id="81996">
    <property type="antibodies" value="1 antibodies from 1 providers"/>
</dbReference>
<dbReference type="GO" id="GO:0030968">
    <property type="term" value="P:endoplasmic reticulum unfolded protein response"/>
    <property type="evidence" value="ECO:0007669"/>
    <property type="project" value="Ensembl"/>
</dbReference>
<dbReference type="GO" id="GO:0006983">
    <property type="term" value="P:ER overload response"/>
    <property type="evidence" value="ECO:0007669"/>
    <property type="project" value="Ensembl"/>
</dbReference>
<accession>A0A2R8YD15</accession>
<dbReference type="GO" id="GO:0070059">
    <property type="term" value="P:intrinsic apoptotic signaling pathway in response to endoplasmic reticulum stress"/>
    <property type="evidence" value="ECO:0007669"/>
    <property type="project" value="Ensembl"/>
</dbReference>
<dbReference type="GO" id="GO:0003677">
    <property type="term" value="F:DNA binding"/>
    <property type="evidence" value="ECO:0007669"/>
    <property type="project" value="Ensembl"/>
</dbReference>
<reference evidence="1" key="4">
    <citation type="submission" date="2018-04" db="UniProtKB">
        <authorList>
            <consortium name="Ensembl"/>
        </authorList>
    </citation>
    <scope>IDENTIFICATION</scope>
</reference>
<reference evidence="2" key="1">
    <citation type="journal article" date="2001" name="Nature">
        <title>Initial sequencing and analysis of the human genome.</title>
        <authorList>
            <consortium name="International Human Genome Sequencing Consortium"/>
            <person name="Lander E.S."/>
            <person name="Linton L.M."/>
            <person name="Birren B."/>
            <person name="Nusbaum C."/>
            <person name="Zody M.C."/>
            <person name="Baldwin J."/>
            <person name="Devon K."/>
            <person name="Dewar K."/>
            <person name="Doyle M."/>
            <person name="FitzHugh W."/>
            <person name="Funke R."/>
            <person name="Gage D."/>
            <person name="Harris K."/>
            <person name="Heaford A."/>
            <person name="Howland J."/>
            <person name="Kann L."/>
            <person name="Lehoczky J."/>
            <person name="LeVine R."/>
            <person name="McEwan P."/>
            <person name="McKernan K."/>
            <person name="Meldrim J."/>
            <person name="Mesirov J.P."/>
            <person name="Miranda C."/>
            <person name="Morris W."/>
            <person name="Naylor J."/>
            <person name="Raymond C."/>
            <person name="Rosetti M."/>
            <person name="Santos R."/>
            <person name="Sheridan A."/>
            <person name="Sougnez C."/>
            <person name="Stange-Thomann N."/>
            <person name="Stojanovic N."/>
            <person name="Subramanian A."/>
            <person name="Wyman D."/>
            <person name="Rogers J."/>
            <person name="Sulston J."/>
            <person name="Ainscough R."/>
            <person name="Beck S."/>
            <person name="Bentley D."/>
            <person name="Burton J."/>
            <person name="Clee C."/>
            <person name="Carter N."/>
            <person name="Coulson A."/>
            <person name="Deadman R."/>
            <person name="Deloukas P."/>
            <person name="Dunham A."/>
            <person name="Dunham I."/>
            <person name="Durbin R."/>
            <person name="French L."/>
            <person name="Grafham D."/>
            <person name="Gregory S."/>
            <person name="Hubbard T."/>
            <person name="Humphray S."/>
            <person name="Hunt A."/>
            <person name="Jones M."/>
            <person name="Lloyd C."/>
            <person name="McMurray A."/>
            <person name="Matthews L."/>
            <person name="Mercer S."/>
            <person name="Milne S."/>
            <person name="Mullikin J.C."/>
            <person name="Mungall A."/>
            <person name="Plumb R."/>
            <person name="Ross M."/>
            <person name="Shownkeen R."/>
            <person name="Sims S."/>
            <person name="Waterston R.H."/>
            <person name="Wilson R.K."/>
            <person name="Hillier L.W."/>
            <person name="McPherson J.D."/>
            <person name="Marra M.A."/>
            <person name="Mardis E.R."/>
            <person name="Fulton L.A."/>
            <person name="Chinwalla A.T."/>
            <person name="Pepin K.H."/>
            <person name="Gish W.R."/>
            <person name="Chissoe S.L."/>
            <person name="Wendl M.C."/>
            <person name="Delehaunty K.D."/>
            <person name="Miner T.L."/>
            <person name="Delehaunty A."/>
            <person name="Kramer J.B."/>
            <person name="Cook L.L."/>
            <person name="Fulton R.S."/>
            <person name="Johnson D.L."/>
            <person name="Minx P.J."/>
            <person name="Clifton S.W."/>
            <person name="Hawkins T."/>
            <person name="Branscomb E."/>
            <person name="Predki P."/>
            <person name="Richardson P."/>
            <person name="Wenning S."/>
            <person name="Slezak T."/>
            <person name="Doggett N."/>
            <person name="Cheng J.F."/>
            <person name="Olsen A."/>
            <person name="Lucas S."/>
            <person name="Elkin C."/>
            <person name="Uberbacher E."/>
            <person name="Frazier M."/>
            <person name="Gibbs R.A."/>
            <person name="Muzny D.M."/>
            <person name="Scherer S.E."/>
            <person name="Bouck J.B."/>
            <person name="Sodergren E.J."/>
            <person name="Worley K.C."/>
            <person name="Rives C.M."/>
            <person name="Gorrell J.H."/>
            <person name="Metzker M.L."/>
            <person name="Naylor S.L."/>
            <person name="Kucherlapati R.S."/>
            <person name="Nelson D.L."/>
            <person name="Weinstock G.M."/>
            <person name="Sakaki Y."/>
            <person name="Fujiyama A."/>
            <person name="Hattori M."/>
            <person name="Yada T."/>
            <person name="Toyoda A."/>
            <person name="Itoh T."/>
            <person name="Kawagoe C."/>
            <person name="Watanabe H."/>
            <person name="Totoki Y."/>
            <person name="Taylor T."/>
            <person name="Weissenbach J."/>
            <person name="Heilig R."/>
            <person name="Saurin W."/>
            <person name="Artiguenave F."/>
            <person name="Brottier P."/>
            <person name="Bruls T."/>
            <person name="Pelletier E."/>
            <person name="Robert C."/>
            <person name="Wincker P."/>
            <person name="Smith D.R."/>
            <person name="Doucette-Stamm L."/>
            <person name="Rubenfield M."/>
            <person name="Weinstock K."/>
            <person name="Lee H.M."/>
            <person name="Dubois J."/>
            <person name="Rosenthal A."/>
            <person name="Platzer M."/>
            <person name="Nyakatura G."/>
            <person name="Taudien S."/>
            <person name="Rump A."/>
            <person name="Yang H."/>
            <person name="Yu J."/>
            <person name="Wang J."/>
            <person name="Huang G."/>
            <person name="Gu J."/>
            <person name="Hood L."/>
            <person name="Rowen L."/>
            <person name="Madan A."/>
            <person name="Qin S."/>
            <person name="Davis R.W."/>
            <person name="Federspiel N.A."/>
            <person name="Abola A.P."/>
            <person name="Proctor M.J."/>
            <person name="Myers R.M."/>
            <person name="Schmutz J."/>
            <person name="Dickson M."/>
            <person name="Grimwood J."/>
            <person name="Cox D.R."/>
            <person name="Olson M.V."/>
            <person name="Kaul R."/>
            <person name="Raymond C."/>
            <person name="Shimizu N."/>
            <person name="Kawasaki K."/>
            <person name="Minoshima S."/>
            <person name="Evans G.A."/>
            <person name="Athanasiou M."/>
            <person name="Schultz R."/>
            <person name="Roe B.A."/>
            <person name="Chen F."/>
            <person name="Pan H."/>
            <person name="Ramser J."/>
            <person name="Lehrach H."/>
            <person name="Reinhardt R."/>
            <person name="McCombie W.R."/>
            <person name="de la Bastide M."/>
            <person name="Dedhia N."/>
            <person name="Blocker H."/>
            <person name="Hornischer K."/>
            <person name="Nordsiek G."/>
            <person name="Agarwala R."/>
            <person name="Aravind L."/>
            <person name="Bailey J.A."/>
            <person name="Bateman A."/>
            <person name="Batzoglou S."/>
            <person name="Birney E."/>
            <person name="Bork P."/>
            <person name="Brown D.G."/>
            <person name="Burge C.B."/>
            <person name="Cerutti L."/>
            <person name="Chen H.C."/>
            <person name="Church D."/>
            <person name="Clamp M."/>
            <person name="Copley R.R."/>
            <person name="Doerks T."/>
            <person name="Eddy S.R."/>
            <person name="Eichler E.E."/>
            <person name="Furey T.S."/>
            <person name="Galagan J."/>
            <person name="Gilbert J.G."/>
            <person name="Harmon C."/>
            <person name="Hayashizaki Y."/>
            <person name="Haussler D."/>
            <person name="Hermjakob H."/>
            <person name="Hokamp K."/>
            <person name="Jang W."/>
            <person name="Johnson L.S."/>
            <person name="Jones T.A."/>
            <person name="Kasif S."/>
            <person name="Kaspryzk A."/>
            <person name="Kennedy S."/>
            <person name="Kent W.J."/>
            <person name="Kitts P."/>
            <person name="Koonin E.V."/>
            <person name="Korf I."/>
            <person name="Kulp D."/>
            <person name="Lancet D."/>
            <person name="Lowe T.M."/>
            <person name="McLysaght A."/>
            <person name="Mikkelsen T."/>
            <person name="Moran J.V."/>
            <person name="Mulder N."/>
            <person name="Pollara V.J."/>
            <person name="Ponting C.P."/>
            <person name="Schuler G."/>
            <person name="Schultz J."/>
            <person name="Slater G."/>
            <person name="Smit A.F."/>
            <person name="Stupka E."/>
            <person name="Szustakowski J."/>
            <person name="Thierry-Mieg D."/>
            <person name="Thierry-Mieg J."/>
            <person name="Wagner L."/>
            <person name="Wallis J."/>
            <person name="Wheeler R."/>
            <person name="Williams A."/>
            <person name="Wolf Y.I."/>
            <person name="Wolfe K.H."/>
            <person name="Yang S.P."/>
            <person name="Yeh R.F."/>
            <person name="Collins F."/>
            <person name="Guyer M.S."/>
            <person name="Peterson J."/>
            <person name="Felsenfeld A."/>
            <person name="Wetterstrand K.A."/>
            <person name="Patrinos A."/>
            <person name="Morgan M.J."/>
            <person name="de Jong P."/>
            <person name="Catanese J.J."/>
            <person name="Osoegawa K."/>
            <person name="Shizuya H."/>
            <person name="Choi S."/>
            <person name="Chen Y.J."/>
        </authorList>
    </citation>
    <scope>NUCLEOTIDE SEQUENCE [LARGE SCALE GENOMIC DNA]</scope>
</reference>
<dbReference type="GO" id="GO:0060840">
    <property type="term" value="P:artery development"/>
    <property type="evidence" value="ECO:0007669"/>
    <property type="project" value="Ensembl"/>
</dbReference>
<dbReference type="RefSeq" id="NP_001401920.1">
    <property type="nucleotide sequence ID" value="NM_001414991.1"/>
</dbReference>
<keyword evidence="2" id="KW-1185">Reference proteome</keyword>
<dbReference type="GO" id="GO:0007605">
    <property type="term" value="P:sensory perception of sound"/>
    <property type="evidence" value="ECO:0007669"/>
    <property type="project" value="Ensembl"/>
</dbReference>
<dbReference type="Proteomes" id="UP000005640">
    <property type="component" value="Chromosome 12"/>
</dbReference>
<dbReference type="VEuPathDB" id="HostDB:ENSG00000285133"/>
<evidence type="ECO:0000313" key="1">
    <source>
        <dbReference type="Ensembl" id="ENSP00000494177"/>
    </source>
</evidence>
<dbReference type="PAN-GO" id="A0A2R8YD15">
    <property type="GO annotations" value="0 GO annotations based on evolutionary models"/>
</dbReference>
<dbReference type="GO" id="GO:0005634">
    <property type="term" value="C:nucleus"/>
    <property type="evidence" value="ECO:0007669"/>
    <property type="project" value="Ensembl"/>
</dbReference>
<dbReference type="OrthoDB" id="9753710at2759"/>
<dbReference type="GO" id="GO:0003700">
    <property type="term" value="F:DNA-binding transcription factor activity"/>
    <property type="evidence" value="ECO:0007669"/>
    <property type="project" value="Ensembl"/>
</dbReference>
<dbReference type="KEGG" id="hsa:128125814"/>
<proteinExistence type="predicted"/>